<keyword evidence="3" id="KW-1185">Reference proteome</keyword>
<comment type="caution">
    <text evidence="2">The sequence shown here is derived from an EMBL/GenBank/DDBJ whole genome shotgun (WGS) entry which is preliminary data.</text>
</comment>
<organism evidence="2 3">
    <name type="scientific">Lithocarpus litseifolius</name>
    <dbReference type="NCBI Taxonomy" id="425828"/>
    <lineage>
        <taxon>Eukaryota</taxon>
        <taxon>Viridiplantae</taxon>
        <taxon>Streptophyta</taxon>
        <taxon>Embryophyta</taxon>
        <taxon>Tracheophyta</taxon>
        <taxon>Spermatophyta</taxon>
        <taxon>Magnoliopsida</taxon>
        <taxon>eudicotyledons</taxon>
        <taxon>Gunneridae</taxon>
        <taxon>Pentapetalae</taxon>
        <taxon>rosids</taxon>
        <taxon>fabids</taxon>
        <taxon>Fagales</taxon>
        <taxon>Fagaceae</taxon>
        <taxon>Lithocarpus</taxon>
    </lineage>
</organism>
<dbReference type="Proteomes" id="UP001459277">
    <property type="component" value="Unassembled WGS sequence"/>
</dbReference>
<dbReference type="AlphaFoldDB" id="A0AAW2DX93"/>
<name>A0AAW2DX93_9ROSI</name>
<sequence>MTIVDIILYHDGPLKNANANKGLPFKEPGIKCYYTQIDRKLKTLNELKIIVMEELCVNSVVHNIQITYHMPHEVLKHRINYKYMAIEADKHLKIMFDKLERIPKVNGIELYIQLELHAEVGIEEIQQTTTSLQVIVPDAQYEYSTHVEDDDVHDADDDDDDDDYVDDH</sequence>
<proteinExistence type="predicted"/>
<feature type="compositionally biased region" description="Acidic residues" evidence="1">
    <location>
        <begin position="148"/>
        <end position="168"/>
    </location>
</feature>
<evidence type="ECO:0000256" key="1">
    <source>
        <dbReference type="SAM" id="MobiDB-lite"/>
    </source>
</evidence>
<gene>
    <name evidence="2" type="ORF">SO802_002125</name>
</gene>
<evidence type="ECO:0000313" key="3">
    <source>
        <dbReference type="Proteomes" id="UP001459277"/>
    </source>
</evidence>
<accession>A0AAW2DX93</accession>
<feature type="region of interest" description="Disordered" evidence="1">
    <location>
        <begin position="146"/>
        <end position="168"/>
    </location>
</feature>
<dbReference type="EMBL" id="JAZDWU010000001">
    <property type="protein sequence ID" value="KAL0015056.1"/>
    <property type="molecule type" value="Genomic_DNA"/>
</dbReference>
<evidence type="ECO:0000313" key="2">
    <source>
        <dbReference type="EMBL" id="KAL0015056.1"/>
    </source>
</evidence>
<reference evidence="2 3" key="1">
    <citation type="submission" date="2024-01" db="EMBL/GenBank/DDBJ databases">
        <title>A telomere-to-telomere, gap-free genome of sweet tea (Lithocarpus litseifolius).</title>
        <authorList>
            <person name="Zhou J."/>
        </authorList>
    </citation>
    <scope>NUCLEOTIDE SEQUENCE [LARGE SCALE GENOMIC DNA]</scope>
    <source>
        <strain evidence="2">Zhou-2022a</strain>
        <tissue evidence="2">Leaf</tissue>
    </source>
</reference>
<protein>
    <submittedName>
        <fullName evidence="2">Uncharacterized protein</fullName>
    </submittedName>
</protein>